<dbReference type="Proteomes" id="UP000479710">
    <property type="component" value="Unassembled WGS sequence"/>
</dbReference>
<name>A0A6G1DS92_9ORYZ</name>
<evidence type="ECO:0000256" key="1">
    <source>
        <dbReference type="SAM" id="MobiDB-lite"/>
    </source>
</evidence>
<proteinExistence type="predicted"/>
<feature type="region of interest" description="Disordered" evidence="1">
    <location>
        <begin position="32"/>
        <end position="74"/>
    </location>
</feature>
<evidence type="ECO:0000313" key="3">
    <source>
        <dbReference type="Proteomes" id="UP000479710"/>
    </source>
</evidence>
<dbReference type="EMBL" id="SPHZ02000006">
    <property type="protein sequence ID" value="KAF0915705.1"/>
    <property type="molecule type" value="Genomic_DNA"/>
</dbReference>
<gene>
    <name evidence="2" type="ORF">E2562_038133</name>
</gene>
<comment type="caution">
    <text evidence="2">The sequence shown here is derived from an EMBL/GenBank/DDBJ whole genome shotgun (WGS) entry which is preliminary data.</text>
</comment>
<evidence type="ECO:0000313" key="2">
    <source>
        <dbReference type="EMBL" id="KAF0915705.1"/>
    </source>
</evidence>
<feature type="compositionally biased region" description="Gly residues" evidence="1">
    <location>
        <begin position="35"/>
        <end position="66"/>
    </location>
</feature>
<organism evidence="2 3">
    <name type="scientific">Oryza meyeriana var. granulata</name>
    <dbReference type="NCBI Taxonomy" id="110450"/>
    <lineage>
        <taxon>Eukaryota</taxon>
        <taxon>Viridiplantae</taxon>
        <taxon>Streptophyta</taxon>
        <taxon>Embryophyta</taxon>
        <taxon>Tracheophyta</taxon>
        <taxon>Spermatophyta</taxon>
        <taxon>Magnoliopsida</taxon>
        <taxon>Liliopsida</taxon>
        <taxon>Poales</taxon>
        <taxon>Poaceae</taxon>
        <taxon>BOP clade</taxon>
        <taxon>Oryzoideae</taxon>
        <taxon>Oryzeae</taxon>
        <taxon>Oryzinae</taxon>
        <taxon>Oryza</taxon>
        <taxon>Oryza meyeriana</taxon>
    </lineage>
</organism>
<dbReference type="AlphaFoldDB" id="A0A6G1DS92"/>
<sequence length="89" mass="9752">MEVFRDLYYQKFYIKDLQTPEAQYHFIQHARMNRQGGGPPSGGLGGSQGFGGWFGGGSGSAGGPDGFSGPAGVNTRCDDQWVTEFRWDR</sequence>
<keyword evidence="3" id="KW-1185">Reference proteome</keyword>
<protein>
    <submittedName>
        <fullName evidence="2">Uncharacterized protein</fullName>
    </submittedName>
</protein>
<reference evidence="2 3" key="1">
    <citation type="submission" date="2019-11" db="EMBL/GenBank/DDBJ databases">
        <title>Whole genome sequence of Oryza granulata.</title>
        <authorList>
            <person name="Li W."/>
        </authorList>
    </citation>
    <scope>NUCLEOTIDE SEQUENCE [LARGE SCALE GENOMIC DNA]</scope>
    <source>
        <strain evidence="3">cv. Menghai</strain>
        <tissue evidence="2">Leaf</tissue>
    </source>
</reference>
<accession>A0A6G1DS92</accession>